<organism evidence="1">
    <name type="scientific">marine sediment metagenome</name>
    <dbReference type="NCBI Taxonomy" id="412755"/>
    <lineage>
        <taxon>unclassified sequences</taxon>
        <taxon>metagenomes</taxon>
        <taxon>ecological metagenomes</taxon>
    </lineage>
</organism>
<comment type="caution">
    <text evidence="1">The sequence shown here is derived from an EMBL/GenBank/DDBJ whole genome shotgun (WGS) entry which is preliminary data.</text>
</comment>
<accession>X1DSC3</accession>
<dbReference type="SUPFAM" id="SSF51126">
    <property type="entry name" value="Pectin lyase-like"/>
    <property type="match status" value="1"/>
</dbReference>
<proteinExistence type="predicted"/>
<gene>
    <name evidence="1" type="ORF">S01H4_63051</name>
</gene>
<sequence length="108" mass="12129">MQKKWLGLISGLVGILVVSAVVIPVTIYFLKKPAVETEFDIRIINDSYWGEYDLPGTGTKNDPYIIANYSIDTSFDYAIYIRDTTKYFVIKNCTVKSTGFGIFIGEIA</sequence>
<reference evidence="1" key="1">
    <citation type="journal article" date="2014" name="Front. Microbiol.">
        <title>High frequency of phylogenetically diverse reductive dehalogenase-homologous genes in deep subseafloor sedimentary metagenomes.</title>
        <authorList>
            <person name="Kawai M."/>
            <person name="Futagami T."/>
            <person name="Toyoda A."/>
            <person name="Takaki Y."/>
            <person name="Nishi S."/>
            <person name="Hori S."/>
            <person name="Arai W."/>
            <person name="Tsubouchi T."/>
            <person name="Morono Y."/>
            <person name="Uchiyama I."/>
            <person name="Ito T."/>
            <person name="Fujiyama A."/>
            <person name="Inagaki F."/>
            <person name="Takami H."/>
        </authorList>
    </citation>
    <scope>NUCLEOTIDE SEQUENCE</scope>
    <source>
        <strain evidence="1">Expedition CK06-06</strain>
    </source>
</reference>
<feature type="non-terminal residue" evidence="1">
    <location>
        <position position="108"/>
    </location>
</feature>
<evidence type="ECO:0000313" key="1">
    <source>
        <dbReference type="EMBL" id="GAH11145.1"/>
    </source>
</evidence>
<protein>
    <submittedName>
        <fullName evidence="1">Uncharacterized protein</fullName>
    </submittedName>
</protein>
<dbReference type="InterPro" id="IPR011050">
    <property type="entry name" value="Pectin_lyase_fold/virulence"/>
</dbReference>
<name>X1DSC3_9ZZZZ</name>
<dbReference type="EMBL" id="BART01037801">
    <property type="protein sequence ID" value="GAH11145.1"/>
    <property type="molecule type" value="Genomic_DNA"/>
</dbReference>
<dbReference type="AlphaFoldDB" id="X1DSC3"/>